<sequence>MAPSDQSTLEHYKQQAIEDFSRANSAVTSKAKDLHARYVDPNLRVVASHAQHAPVAATLIGVFGLFALLPVLLFLSFAIGVVLVVGGGAFLFAAVVIGWLIGSAALLLLGTLAVVFFLSVATTGFLVSAFLAYRFATLLSHSDTLPDALKSFQSEATKLLVPPALSQRIGSRPSLHRAPSSKVHFDSVVKEEGVGEVPVKED</sequence>
<accession>A0A2S5BA93</accession>
<proteinExistence type="predicted"/>
<reference evidence="2 3" key="1">
    <citation type="journal article" date="2018" name="Front. Microbiol.">
        <title>Prospects for Fungal Bioremediation of Acidic Radioactive Waste Sites: Characterization and Genome Sequence of Rhodotorula taiwanensis MD1149.</title>
        <authorList>
            <person name="Tkavc R."/>
            <person name="Matrosova V.Y."/>
            <person name="Grichenko O.E."/>
            <person name="Gostincar C."/>
            <person name="Volpe R.P."/>
            <person name="Klimenkova P."/>
            <person name="Gaidamakova E.K."/>
            <person name="Zhou C.E."/>
            <person name="Stewart B.J."/>
            <person name="Lyman M.G."/>
            <person name="Malfatti S.A."/>
            <person name="Rubinfeld B."/>
            <person name="Courtot M."/>
            <person name="Singh J."/>
            <person name="Dalgard C.L."/>
            <person name="Hamilton T."/>
            <person name="Frey K.G."/>
            <person name="Gunde-Cimerman N."/>
            <person name="Dugan L."/>
            <person name="Daly M.J."/>
        </authorList>
    </citation>
    <scope>NUCLEOTIDE SEQUENCE [LARGE SCALE GENOMIC DNA]</scope>
    <source>
        <strain evidence="2 3">MD1149</strain>
    </source>
</reference>
<evidence type="ECO:0000313" key="2">
    <source>
        <dbReference type="EMBL" id="POY73686.1"/>
    </source>
</evidence>
<keyword evidence="1" id="KW-1133">Transmembrane helix</keyword>
<gene>
    <name evidence="2" type="ORF">BMF94_3222</name>
</gene>
<evidence type="ECO:0000256" key="1">
    <source>
        <dbReference type="SAM" id="Phobius"/>
    </source>
</evidence>
<dbReference type="AlphaFoldDB" id="A0A2S5BA93"/>
<feature type="transmembrane region" description="Helical" evidence="1">
    <location>
        <begin position="53"/>
        <end position="74"/>
    </location>
</feature>
<keyword evidence="1" id="KW-0812">Transmembrane</keyword>
<organism evidence="2 3">
    <name type="scientific">Rhodotorula taiwanensis</name>
    <dbReference type="NCBI Taxonomy" id="741276"/>
    <lineage>
        <taxon>Eukaryota</taxon>
        <taxon>Fungi</taxon>
        <taxon>Dikarya</taxon>
        <taxon>Basidiomycota</taxon>
        <taxon>Pucciniomycotina</taxon>
        <taxon>Microbotryomycetes</taxon>
        <taxon>Sporidiobolales</taxon>
        <taxon>Sporidiobolaceae</taxon>
        <taxon>Rhodotorula</taxon>
    </lineage>
</organism>
<dbReference type="Proteomes" id="UP000237144">
    <property type="component" value="Unassembled WGS sequence"/>
</dbReference>
<evidence type="ECO:0000313" key="3">
    <source>
        <dbReference type="Proteomes" id="UP000237144"/>
    </source>
</evidence>
<keyword evidence="1" id="KW-0472">Membrane</keyword>
<protein>
    <submittedName>
        <fullName evidence="2">Uncharacterized protein</fullName>
    </submittedName>
</protein>
<dbReference type="OrthoDB" id="2528887at2759"/>
<name>A0A2S5BA93_9BASI</name>
<feature type="transmembrane region" description="Helical" evidence="1">
    <location>
        <begin position="81"/>
        <end position="101"/>
    </location>
</feature>
<keyword evidence="3" id="KW-1185">Reference proteome</keyword>
<feature type="transmembrane region" description="Helical" evidence="1">
    <location>
        <begin position="107"/>
        <end position="133"/>
    </location>
</feature>
<dbReference type="Pfam" id="PF16015">
    <property type="entry name" value="Promethin"/>
    <property type="match status" value="1"/>
</dbReference>
<comment type="caution">
    <text evidence="2">The sequence shown here is derived from an EMBL/GenBank/DDBJ whole genome shotgun (WGS) entry which is preliminary data.</text>
</comment>
<dbReference type="EMBL" id="PJQD01000035">
    <property type="protein sequence ID" value="POY73686.1"/>
    <property type="molecule type" value="Genomic_DNA"/>
</dbReference>